<dbReference type="Pfam" id="PF01131">
    <property type="entry name" value="Topoisom_bac"/>
    <property type="match status" value="1"/>
</dbReference>
<keyword evidence="2" id="KW-0238">DNA-binding</keyword>
<gene>
    <name evidence="6" type="ORF">SAMN04487792_1665</name>
</gene>
<dbReference type="Gene3D" id="1.10.290.10">
    <property type="entry name" value="Topoisomerase I, domain 4"/>
    <property type="match status" value="1"/>
</dbReference>
<dbReference type="InterPro" id="IPR013824">
    <property type="entry name" value="Topo_IA_cen_sub1"/>
</dbReference>
<evidence type="ECO:0000259" key="5">
    <source>
        <dbReference type="PROSITE" id="PS52039"/>
    </source>
</evidence>
<dbReference type="RefSeq" id="WP_090094203.1">
    <property type="nucleotide sequence ID" value="NZ_CBCRVU010000006.1"/>
</dbReference>
<dbReference type="InterPro" id="IPR013825">
    <property type="entry name" value="Topo_IA_cen_sub2"/>
</dbReference>
<dbReference type="Proteomes" id="UP000199599">
    <property type="component" value="Unassembled WGS sequence"/>
</dbReference>
<accession>A0A1I1TXB2</accession>
<dbReference type="Gene3D" id="1.10.460.10">
    <property type="entry name" value="Topoisomerase I, domain 2"/>
    <property type="match status" value="1"/>
</dbReference>
<dbReference type="PRINTS" id="PR00417">
    <property type="entry name" value="PRTPISMRASEI"/>
</dbReference>
<evidence type="ECO:0000259" key="4">
    <source>
        <dbReference type="PROSITE" id="PS50880"/>
    </source>
</evidence>
<reference evidence="7" key="1">
    <citation type="submission" date="2016-10" db="EMBL/GenBank/DDBJ databases">
        <authorList>
            <person name="Varghese N."/>
            <person name="Submissions S."/>
        </authorList>
    </citation>
    <scope>NUCLEOTIDE SEQUENCE [LARGE SCALE GENOMIC DNA]</scope>
    <source>
        <strain evidence="7">R-53102</strain>
    </source>
</reference>
<dbReference type="SMART" id="SM00437">
    <property type="entry name" value="TOP1Ac"/>
    <property type="match status" value="1"/>
</dbReference>
<evidence type="ECO:0000256" key="2">
    <source>
        <dbReference type="ARBA" id="ARBA00023125"/>
    </source>
</evidence>
<dbReference type="InterPro" id="IPR013497">
    <property type="entry name" value="Topo_IA_cen"/>
</dbReference>
<dbReference type="GO" id="GO:0003917">
    <property type="term" value="F:DNA topoisomerase type I (single strand cut, ATP-independent) activity"/>
    <property type="evidence" value="ECO:0007669"/>
    <property type="project" value="InterPro"/>
</dbReference>
<protein>
    <submittedName>
        <fullName evidence="6">DNA topoisomerase-3</fullName>
    </submittedName>
</protein>
<dbReference type="InterPro" id="IPR023405">
    <property type="entry name" value="Topo_IA_core_domain"/>
</dbReference>
<dbReference type="PANTHER" id="PTHR11390:SF21">
    <property type="entry name" value="DNA TOPOISOMERASE 3-ALPHA"/>
    <property type="match status" value="1"/>
</dbReference>
<evidence type="ECO:0000313" key="7">
    <source>
        <dbReference type="Proteomes" id="UP000199599"/>
    </source>
</evidence>
<dbReference type="PROSITE" id="PS52039">
    <property type="entry name" value="TOPO_IA_2"/>
    <property type="match status" value="1"/>
</dbReference>
<dbReference type="InterPro" id="IPR006171">
    <property type="entry name" value="TOPRIM_dom"/>
</dbReference>
<organism evidence="6 7">
    <name type="scientific">Lactobacillus bombicola</name>
    <dbReference type="NCBI Taxonomy" id="1505723"/>
    <lineage>
        <taxon>Bacteria</taxon>
        <taxon>Bacillati</taxon>
        <taxon>Bacillota</taxon>
        <taxon>Bacilli</taxon>
        <taxon>Lactobacillales</taxon>
        <taxon>Lactobacillaceae</taxon>
        <taxon>Lactobacillus</taxon>
    </lineage>
</organism>
<dbReference type="STRING" id="1505723.SAMN04487792_1665"/>
<dbReference type="PROSITE" id="PS50880">
    <property type="entry name" value="TOPRIM"/>
    <property type="match status" value="1"/>
</dbReference>
<dbReference type="EMBL" id="FOMN01000015">
    <property type="protein sequence ID" value="SFD63149.1"/>
    <property type="molecule type" value="Genomic_DNA"/>
</dbReference>
<evidence type="ECO:0000313" key="6">
    <source>
        <dbReference type="EMBL" id="SFD63149.1"/>
    </source>
</evidence>
<dbReference type="Gene3D" id="2.70.20.10">
    <property type="entry name" value="Topoisomerase I, domain 3"/>
    <property type="match status" value="1"/>
</dbReference>
<evidence type="ECO:0000256" key="3">
    <source>
        <dbReference type="ARBA" id="ARBA00023235"/>
    </source>
</evidence>
<dbReference type="SMART" id="SM00493">
    <property type="entry name" value="TOPRIM"/>
    <property type="match status" value="1"/>
</dbReference>
<feature type="domain" description="Toprim" evidence="4">
    <location>
        <begin position="2"/>
        <end position="147"/>
    </location>
</feature>
<proteinExistence type="predicted"/>
<sequence>MKYLILTEKPSAARHFAEALGGFSGFINLIPNNSGTDSYDIVAAHGHLLELKEPHEMVAPEKVAKYKNWTDLSNFPWDPNDFTWEKCPKKGAQETLNQIKKAAQGHDALIIATDDDPSGEGDVLGQEIVDYINWNKPVLRARFSDESPNSLKKAFTSLNDVTDKATYGKYQKGIARERFDFLSMQLSRIALIAERTADYNVKTQKLGRLKSVIIGLINYQLEARKNYVKKPFYEIRFKDTDNHIFKEQNAKHYELKDIANENVTKLQSSVIKVTSETLKKQQPPQLLNLSHLSVIVGKHGFKSKQVLDTYQKMYQQNLVSYPRTADRKITQEDFDQLLPLAPKIAQAINLDTKLLTQTTCRSKFLTKKADHGANRPGTNVPSSLTAVGEEYGLCGKIIYETLARSFLAILGSDYIYKQTDACLVSYPDFTSTIKVPQEQGFKDIFNSESLKEKDEALSITSFRETANPFVFEGQNPKPKEPSHLFVINFLSKNNIGTGATQESTLAEMSTGTNKLIENKKEKYSLTNLGLIQAAISRHTQIASPKVTLKLQEAMEQVGKLAIPTMAVPNTMANIIIHDKQTMLSNQSSLASLPDLQKAKIEWNKRQEKMNVPKITGNWQGKEVAIKSKWGDHIFTESELTQLFADKTITFDTAQGKVSGKLAEQMYKKYKFVGFCPNLPDKSDDFVTGTFVPTNKQVSFKKQFGTYIFSPQDIKKLLLGEEITIQAIGKSGKPYSVTGQLKNYIYNGKKCFGFKANFPKKVQKYKKYS</sequence>
<dbReference type="PANTHER" id="PTHR11390">
    <property type="entry name" value="PROKARYOTIC DNA TOPOISOMERASE"/>
    <property type="match status" value="1"/>
</dbReference>
<dbReference type="InterPro" id="IPR000380">
    <property type="entry name" value="Topo_IA"/>
</dbReference>
<name>A0A1I1TXB2_9LACO</name>
<keyword evidence="3 6" id="KW-0413">Isomerase</keyword>
<feature type="domain" description="Topo IA-type catalytic" evidence="5">
    <location>
        <begin position="166"/>
        <end position="583"/>
    </location>
</feature>
<dbReference type="GO" id="GO:0003677">
    <property type="term" value="F:DNA binding"/>
    <property type="evidence" value="ECO:0007669"/>
    <property type="project" value="UniProtKB-KW"/>
</dbReference>
<dbReference type="InterPro" id="IPR003602">
    <property type="entry name" value="Topo_IA_DNA-bd_dom"/>
</dbReference>
<dbReference type="GO" id="GO:0006310">
    <property type="term" value="P:DNA recombination"/>
    <property type="evidence" value="ECO:0007669"/>
    <property type="project" value="TreeGrafter"/>
</dbReference>
<evidence type="ECO:0000256" key="1">
    <source>
        <dbReference type="ARBA" id="ARBA00023029"/>
    </source>
</evidence>
<dbReference type="GO" id="GO:0006281">
    <property type="term" value="P:DNA repair"/>
    <property type="evidence" value="ECO:0007669"/>
    <property type="project" value="TreeGrafter"/>
</dbReference>
<dbReference type="Gene3D" id="3.40.50.140">
    <property type="match status" value="1"/>
</dbReference>
<dbReference type="GO" id="GO:0006265">
    <property type="term" value="P:DNA topological change"/>
    <property type="evidence" value="ECO:0007669"/>
    <property type="project" value="InterPro"/>
</dbReference>
<dbReference type="InterPro" id="IPR013826">
    <property type="entry name" value="Topo_IA_cen_sub3"/>
</dbReference>
<dbReference type="Pfam" id="PF01751">
    <property type="entry name" value="Toprim"/>
    <property type="match status" value="1"/>
</dbReference>
<keyword evidence="1" id="KW-0799">Topoisomerase</keyword>
<dbReference type="GO" id="GO:0043597">
    <property type="term" value="C:cytoplasmic replication fork"/>
    <property type="evidence" value="ECO:0007669"/>
    <property type="project" value="TreeGrafter"/>
</dbReference>
<dbReference type="AlphaFoldDB" id="A0A1I1TXB2"/>
<dbReference type="SUPFAM" id="SSF56712">
    <property type="entry name" value="Prokaryotic type I DNA topoisomerase"/>
    <property type="match status" value="1"/>
</dbReference>